<reference evidence="6" key="2">
    <citation type="submission" date="2008-08" db="EMBL/GenBank/DDBJ databases">
        <authorList>
            <consortium name="Diatom Consortium"/>
            <person name="Grigoriev I."/>
            <person name="Grimwood J."/>
            <person name="Kuo A."/>
            <person name="Otillar R.P."/>
            <person name="Salamov A."/>
            <person name="Detter J.C."/>
            <person name="Lindquist E."/>
            <person name="Shapiro H."/>
            <person name="Lucas S."/>
            <person name="Glavina del Rio T."/>
            <person name="Pitluck S."/>
            <person name="Rokhsar D."/>
            <person name="Bowler C."/>
        </authorList>
    </citation>
    <scope>GENOME REANNOTATION</scope>
    <source>
        <strain evidence="6">CCAP 1055/1</strain>
    </source>
</reference>
<dbReference type="KEGG" id="pti:PHATRDRAFT_48316"/>
<feature type="region of interest" description="Disordered" evidence="3">
    <location>
        <begin position="69"/>
        <end position="133"/>
    </location>
</feature>
<gene>
    <name evidence="5" type="ORF">PHATRDRAFT_48316</name>
</gene>
<dbReference type="AlphaFoldDB" id="B7G6Q3"/>
<dbReference type="GO" id="GO:0006412">
    <property type="term" value="P:translation"/>
    <property type="evidence" value="ECO:0007669"/>
    <property type="project" value="UniProtKB-KW"/>
</dbReference>
<evidence type="ECO:0000259" key="4">
    <source>
        <dbReference type="Pfam" id="PF01765"/>
    </source>
</evidence>
<accession>B7G6Q3</accession>
<dbReference type="InterPro" id="IPR023584">
    <property type="entry name" value="Ribosome_recyc_fac_dom"/>
</dbReference>
<evidence type="ECO:0000256" key="3">
    <source>
        <dbReference type="SAM" id="MobiDB-lite"/>
    </source>
</evidence>
<dbReference type="InterPro" id="IPR002661">
    <property type="entry name" value="Ribosome_recyc_fac"/>
</dbReference>
<protein>
    <recommendedName>
        <fullName evidence="4">Ribosome recycling factor domain-containing protein</fullName>
    </recommendedName>
</protein>
<dbReference type="InterPro" id="IPR036191">
    <property type="entry name" value="RRF_sf"/>
</dbReference>
<dbReference type="HOGENOM" id="CLU_886991_0_0_1"/>
<evidence type="ECO:0000313" key="5">
    <source>
        <dbReference type="EMBL" id="EEC45632.1"/>
    </source>
</evidence>
<evidence type="ECO:0000256" key="2">
    <source>
        <dbReference type="ARBA" id="ARBA00022917"/>
    </source>
</evidence>
<dbReference type="GO" id="GO:0043023">
    <property type="term" value="F:ribosomal large subunit binding"/>
    <property type="evidence" value="ECO:0007669"/>
    <property type="project" value="TreeGrafter"/>
</dbReference>
<dbReference type="Gene3D" id="1.10.132.20">
    <property type="entry name" value="Ribosome-recycling factor"/>
    <property type="match status" value="1"/>
</dbReference>
<sequence length="314" mass="35210">MSLVFRSLSYVARRNLRAACPLVESPSMCDTIFWNFGGCVDDSVKSKPRHGQLRWKHGAKMGHHLDTLDEMAHSNSRKEAQERRKKKKGKKESKEVNSAPKNHKPGESDSFIGWDEEAEEDDEDEDETVLPDPAQVKIRMTKVVDSFVTKLKTIRGSEPTADIFDDIQVDAYGSHAPLNSVAQVVISSSTLAQATCYDPELAKNVGVAIRDKLELNPSVEEGGVVRIPLPRVSLEVRQQTAKALTKHTEKYRQRVRTIRRNVLKVVKQGEAGKLEGISKDDAFRAQKEIEDVTEKIMVKLNEAAEQKHKAIMAL</sequence>
<dbReference type="OMA" id="WIMARHR"/>
<dbReference type="Proteomes" id="UP000000759">
    <property type="component" value="Chromosome 17"/>
</dbReference>
<dbReference type="GeneID" id="7203739"/>
<dbReference type="PaxDb" id="2850-Phatr48316"/>
<organism evidence="5 6">
    <name type="scientific">Phaeodactylum tricornutum (strain CCAP 1055/1)</name>
    <dbReference type="NCBI Taxonomy" id="556484"/>
    <lineage>
        <taxon>Eukaryota</taxon>
        <taxon>Sar</taxon>
        <taxon>Stramenopiles</taxon>
        <taxon>Ochrophyta</taxon>
        <taxon>Bacillariophyta</taxon>
        <taxon>Bacillariophyceae</taxon>
        <taxon>Bacillariophycidae</taxon>
        <taxon>Naviculales</taxon>
        <taxon>Phaeodactylaceae</taxon>
        <taxon>Phaeodactylum</taxon>
    </lineage>
</organism>
<dbReference type="OrthoDB" id="407355at2759"/>
<evidence type="ECO:0000313" key="6">
    <source>
        <dbReference type="Proteomes" id="UP000000759"/>
    </source>
</evidence>
<dbReference type="EMBL" id="CM000619">
    <property type="protein sequence ID" value="EEC45632.1"/>
    <property type="molecule type" value="Genomic_DNA"/>
</dbReference>
<dbReference type="GO" id="GO:0005739">
    <property type="term" value="C:mitochondrion"/>
    <property type="evidence" value="ECO:0007669"/>
    <property type="project" value="TreeGrafter"/>
</dbReference>
<dbReference type="STRING" id="556484.B7G6Q3"/>
<dbReference type="eggNOG" id="KOG4759">
    <property type="taxonomic scope" value="Eukaryota"/>
</dbReference>
<reference evidence="5 6" key="1">
    <citation type="journal article" date="2008" name="Nature">
        <title>The Phaeodactylum genome reveals the evolutionary history of diatom genomes.</title>
        <authorList>
            <person name="Bowler C."/>
            <person name="Allen A.E."/>
            <person name="Badger J.H."/>
            <person name="Grimwood J."/>
            <person name="Jabbari K."/>
            <person name="Kuo A."/>
            <person name="Maheswari U."/>
            <person name="Martens C."/>
            <person name="Maumus F."/>
            <person name="Otillar R.P."/>
            <person name="Rayko E."/>
            <person name="Salamov A."/>
            <person name="Vandepoele K."/>
            <person name="Beszteri B."/>
            <person name="Gruber A."/>
            <person name="Heijde M."/>
            <person name="Katinka M."/>
            <person name="Mock T."/>
            <person name="Valentin K."/>
            <person name="Verret F."/>
            <person name="Berges J.A."/>
            <person name="Brownlee C."/>
            <person name="Cadoret J.P."/>
            <person name="Chiovitti A."/>
            <person name="Choi C.J."/>
            <person name="Coesel S."/>
            <person name="De Martino A."/>
            <person name="Detter J.C."/>
            <person name="Durkin C."/>
            <person name="Falciatore A."/>
            <person name="Fournet J."/>
            <person name="Haruta M."/>
            <person name="Huysman M.J."/>
            <person name="Jenkins B.D."/>
            <person name="Jiroutova K."/>
            <person name="Jorgensen R.E."/>
            <person name="Joubert Y."/>
            <person name="Kaplan A."/>
            <person name="Kroger N."/>
            <person name="Kroth P.G."/>
            <person name="La Roche J."/>
            <person name="Lindquist E."/>
            <person name="Lommer M."/>
            <person name="Martin-Jezequel V."/>
            <person name="Lopez P.J."/>
            <person name="Lucas S."/>
            <person name="Mangogna M."/>
            <person name="McGinnis K."/>
            <person name="Medlin L.K."/>
            <person name="Montsant A."/>
            <person name="Oudot-Le Secq M.P."/>
            <person name="Napoli C."/>
            <person name="Obornik M."/>
            <person name="Parker M.S."/>
            <person name="Petit J.L."/>
            <person name="Porcel B.M."/>
            <person name="Poulsen N."/>
            <person name="Robison M."/>
            <person name="Rychlewski L."/>
            <person name="Rynearson T.A."/>
            <person name="Schmutz J."/>
            <person name="Shapiro H."/>
            <person name="Siaut M."/>
            <person name="Stanley M."/>
            <person name="Sussman M.R."/>
            <person name="Taylor A.R."/>
            <person name="Vardi A."/>
            <person name="von Dassow P."/>
            <person name="Vyverman W."/>
            <person name="Willis A."/>
            <person name="Wyrwicz L.S."/>
            <person name="Rokhsar D.S."/>
            <person name="Weissenbach J."/>
            <person name="Armbrust E.V."/>
            <person name="Green B.R."/>
            <person name="Van de Peer Y."/>
            <person name="Grigoriev I.V."/>
        </authorList>
    </citation>
    <scope>NUCLEOTIDE SEQUENCE [LARGE SCALE GENOMIC DNA]</scope>
    <source>
        <strain evidence="5 6">CCAP 1055/1</strain>
    </source>
</reference>
<keyword evidence="6" id="KW-1185">Reference proteome</keyword>
<feature type="compositionally biased region" description="Acidic residues" evidence="3">
    <location>
        <begin position="114"/>
        <end position="129"/>
    </location>
</feature>
<dbReference type="InParanoid" id="B7G6Q3"/>
<proteinExistence type="inferred from homology"/>
<dbReference type="PANTHER" id="PTHR20982">
    <property type="entry name" value="RIBOSOME RECYCLING FACTOR"/>
    <property type="match status" value="1"/>
</dbReference>
<dbReference type="Pfam" id="PF01765">
    <property type="entry name" value="RRF"/>
    <property type="match status" value="1"/>
</dbReference>
<dbReference type="SUPFAM" id="SSF55194">
    <property type="entry name" value="Ribosome recycling factor, RRF"/>
    <property type="match status" value="1"/>
</dbReference>
<evidence type="ECO:0000256" key="1">
    <source>
        <dbReference type="ARBA" id="ARBA00005912"/>
    </source>
</evidence>
<keyword evidence="2" id="KW-0648">Protein biosynthesis</keyword>
<comment type="similarity">
    <text evidence="1">Belongs to the RRF family.</text>
</comment>
<dbReference type="PANTHER" id="PTHR20982:SF3">
    <property type="entry name" value="MITOCHONDRIAL RIBOSOME RECYCLING FACTOR PSEUDO 1"/>
    <property type="match status" value="1"/>
</dbReference>
<dbReference type="Gene3D" id="3.30.1360.40">
    <property type="match status" value="1"/>
</dbReference>
<name>B7G6Q3_PHATC</name>
<dbReference type="RefSeq" id="XP_002182896.1">
    <property type="nucleotide sequence ID" value="XM_002182860.1"/>
</dbReference>
<feature type="domain" description="Ribosome recycling factor" evidence="4">
    <location>
        <begin position="149"/>
        <end position="312"/>
    </location>
</feature>
<feature type="compositionally biased region" description="Basic and acidic residues" evidence="3">
    <location>
        <begin position="69"/>
        <end position="82"/>
    </location>
</feature>